<dbReference type="GO" id="GO:0046872">
    <property type="term" value="F:metal ion binding"/>
    <property type="evidence" value="ECO:0007669"/>
    <property type="project" value="UniProtKB-KW"/>
</dbReference>
<sequence>MTSELIKDMGLIFLTECPATPLTHILALNTGDYTESLVKSLGSGNPVDATLYLTRACNLRCATCYVSASKPLPNELNAGEWIRVVDELGKLGVRYLYLLGGEPLLLLNRGLLDIVKRGKENGMIVSLSTNGTLVSEEAAVKLRDSGVDQVQVSLDGPNPVINDAIRGHGSFSKAINAIKYLKDAGVTVSLSYTVTISNADYVKDFVKLASDLKIPVVTFIRVQEFGRASGGGLGISNELAHEVLIKLSELSDVNVKVVYSGFRFGLLNLMSKAYRETEGLLNGLKVVNYGTCPAGRSRLVIDSNGDIYGCELLMRPEFREGNVRRDELSKVWVSGFKAFRNRVPSPLCLTCPFFKICRGGCPARVYAKYGSLNGPDPQCTLMNS</sequence>
<keyword evidence="3" id="KW-0949">S-adenosyl-L-methionine</keyword>
<evidence type="ECO:0000313" key="8">
    <source>
        <dbReference type="EMBL" id="ABW01450.1"/>
    </source>
</evidence>
<dbReference type="InterPro" id="IPR007197">
    <property type="entry name" value="rSAM"/>
</dbReference>
<dbReference type="Pfam" id="PF13186">
    <property type="entry name" value="SPASM"/>
    <property type="match status" value="1"/>
</dbReference>
<keyword evidence="6" id="KW-0411">Iron-sulfur</keyword>
<dbReference type="InterPro" id="IPR017200">
    <property type="entry name" value="PqqE-like"/>
</dbReference>
<dbReference type="SFLD" id="SFLDG01386">
    <property type="entry name" value="main_SPASM_domain-containing"/>
    <property type="match status" value="1"/>
</dbReference>
<accession>A8MCE4</accession>
<proteinExistence type="predicted"/>
<dbReference type="HOGENOM" id="CLU_009273_4_0_2"/>
<dbReference type="RefSeq" id="WP_012185670.1">
    <property type="nucleotide sequence ID" value="NC_009954.1"/>
</dbReference>
<dbReference type="PIRSF" id="PIRSF037420">
    <property type="entry name" value="PQQ_syn_pqqE"/>
    <property type="match status" value="1"/>
</dbReference>
<dbReference type="InterPro" id="IPR013785">
    <property type="entry name" value="Aldolase_TIM"/>
</dbReference>
<keyword evidence="4" id="KW-0479">Metal-binding</keyword>
<evidence type="ECO:0000256" key="6">
    <source>
        <dbReference type="ARBA" id="ARBA00023014"/>
    </source>
</evidence>
<name>A8MCE4_CALMQ</name>
<evidence type="ECO:0000256" key="5">
    <source>
        <dbReference type="ARBA" id="ARBA00023004"/>
    </source>
</evidence>
<dbReference type="PANTHER" id="PTHR11228">
    <property type="entry name" value="RADICAL SAM DOMAIN PROTEIN"/>
    <property type="match status" value="1"/>
</dbReference>
<keyword evidence="9" id="KW-1185">Reference proteome</keyword>
<dbReference type="GO" id="GO:0003824">
    <property type="term" value="F:catalytic activity"/>
    <property type="evidence" value="ECO:0007669"/>
    <property type="project" value="InterPro"/>
</dbReference>
<dbReference type="InterPro" id="IPR006638">
    <property type="entry name" value="Elp3/MiaA/NifB-like_rSAM"/>
</dbReference>
<dbReference type="STRING" id="397948.Cmaq_0609"/>
<evidence type="ECO:0000256" key="4">
    <source>
        <dbReference type="ARBA" id="ARBA00022723"/>
    </source>
</evidence>
<comment type="cofactor">
    <cofactor evidence="1">
        <name>[4Fe-4S] cluster</name>
        <dbReference type="ChEBI" id="CHEBI:49883"/>
    </cofactor>
</comment>
<dbReference type="Pfam" id="PF04055">
    <property type="entry name" value="Radical_SAM"/>
    <property type="match status" value="1"/>
</dbReference>
<dbReference type="Gene3D" id="3.20.20.70">
    <property type="entry name" value="Aldolase class I"/>
    <property type="match status" value="1"/>
</dbReference>
<evidence type="ECO:0000256" key="2">
    <source>
        <dbReference type="ARBA" id="ARBA00022485"/>
    </source>
</evidence>
<evidence type="ECO:0000256" key="3">
    <source>
        <dbReference type="ARBA" id="ARBA00022691"/>
    </source>
</evidence>
<dbReference type="SUPFAM" id="SSF102114">
    <property type="entry name" value="Radical SAM enzymes"/>
    <property type="match status" value="1"/>
</dbReference>
<dbReference type="Proteomes" id="UP000001137">
    <property type="component" value="Chromosome"/>
</dbReference>
<dbReference type="EMBL" id="CP000852">
    <property type="protein sequence ID" value="ABW01450.1"/>
    <property type="molecule type" value="Genomic_DNA"/>
</dbReference>
<dbReference type="CDD" id="cd01335">
    <property type="entry name" value="Radical_SAM"/>
    <property type="match status" value="1"/>
</dbReference>
<organism evidence="8 9">
    <name type="scientific">Caldivirga maquilingensis (strain ATCC 700844 / DSM 13496 / JCM 10307 / IC-167)</name>
    <dbReference type="NCBI Taxonomy" id="397948"/>
    <lineage>
        <taxon>Archaea</taxon>
        <taxon>Thermoproteota</taxon>
        <taxon>Thermoprotei</taxon>
        <taxon>Thermoproteales</taxon>
        <taxon>Thermoproteaceae</taxon>
        <taxon>Caldivirga</taxon>
    </lineage>
</organism>
<dbReference type="SMART" id="SM00729">
    <property type="entry name" value="Elp3"/>
    <property type="match status" value="1"/>
</dbReference>
<evidence type="ECO:0000313" key="9">
    <source>
        <dbReference type="Proteomes" id="UP000001137"/>
    </source>
</evidence>
<keyword evidence="5" id="KW-0408">Iron</keyword>
<feature type="domain" description="Radical SAM core" evidence="7">
    <location>
        <begin position="43"/>
        <end position="263"/>
    </location>
</feature>
<dbReference type="KEGG" id="cma:Cmaq_0609"/>
<keyword evidence="2" id="KW-0004">4Fe-4S</keyword>
<evidence type="ECO:0000259" key="7">
    <source>
        <dbReference type="PROSITE" id="PS51918"/>
    </source>
</evidence>
<dbReference type="GeneID" id="5710438"/>
<dbReference type="SFLD" id="SFLDS00029">
    <property type="entry name" value="Radical_SAM"/>
    <property type="match status" value="1"/>
</dbReference>
<dbReference type="eggNOG" id="arCOG00938">
    <property type="taxonomic scope" value="Archaea"/>
</dbReference>
<dbReference type="SFLD" id="SFLDG01067">
    <property type="entry name" value="SPASM/twitch_domain_containing"/>
    <property type="match status" value="1"/>
</dbReference>
<dbReference type="AlphaFoldDB" id="A8MCE4"/>
<dbReference type="InterPro" id="IPR058240">
    <property type="entry name" value="rSAM_sf"/>
</dbReference>
<gene>
    <name evidence="8" type="ordered locus">Cmaq_0609</name>
</gene>
<dbReference type="NCBIfam" id="TIGR04085">
    <property type="entry name" value="rSAM_more_4Fe4S"/>
    <property type="match status" value="1"/>
</dbReference>
<evidence type="ECO:0000256" key="1">
    <source>
        <dbReference type="ARBA" id="ARBA00001966"/>
    </source>
</evidence>
<dbReference type="InterPro" id="IPR050377">
    <property type="entry name" value="Radical_SAM_PqqE_MftC-like"/>
</dbReference>
<reference evidence="8 9" key="1">
    <citation type="submission" date="2007-10" db="EMBL/GenBank/DDBJ databases">
        <title>Complete sequence of Caldivirga maquilingensis IC-167.</title>
        <authorList>
            <consortium name="US DOE Joint Genome Institute"/>
            <person name="Copeland A."/>
            <person name="Lucas S."/>
            <person name="Lapidus A."/>
            <person name="Barry K."/>
            <person name="Glavina del Rio T."/>
            <person name="Dalin E."/>
            <person name="Tice H."/>
            <person name="Pitluck S."/>
            <person name="Saunders E."/>
            <person name="Brettin T."/>
            <person name="Bruce D."/>
            <person name="Detter J.C."/>
            <person name="Han C."/>
            <person name="Schmutz J."/>
            <person name="Larimer F."/>
            <person name="Land M."/>
            <person name="Hauser L."/>
            <person name="Kyrpides N."/>
            <person name="Ivanova N."/>
            <person name="Biddle J.F."/>
            <person name="Zhang Z."/>
            <person name="Fitz-Gibbon S.T."/>
            <person name="Lowe T.M."/>
            <person name="Saltikov C."/>
            <person name="House C.H."/>
            <person name="Richardson P."/>
        </authorList>
    </citation>
    <scope>NUCLEOTIDE SEQUENCE [LARGE SCALE GENOMIC DNA]</scope>
    <source>
        <strain evidence="9">ATCC 700844 / DSM 13496 / JCM 10307 / IC-167</strain>
    </source>
</reference>
<dbReference type="GO" id="GO:0051539">
    <property type="term" value="F:4 iron, 4 sulfur cluster binding"/>
    <property type="evidence" value="ECO:0007669"/>
    <property type="project" value="UniProtKB-KW"/>
</dbReference>
<dbReference type="InterPro" id="IPR023885">
    <property type="entry name" value="4Fe4S-binding_SPASM_dom"/>
</dbReference>
<protein>
    <submittedName>
        <fullName evidence="8">Radical SAM domain protein</fullName>
    </submittedName>
</protein>
<dbReference type="PANTHER" id="PTHR11228:SF7">
    <property type="entry name" value="PQQA PEPTIDE CYCLASE"/>
    <property type="match status" value="1"/>
</dbReference>
<dbReference type="PROSITE" id="PS51918">
    <property type="entry name" value="RADICAL_SAM"/>
    <property type="match status" value="1"/>
</dbReference>